<evidence type="ECO:0000313" key="3">
    <source>
        <dbReference type="Proteomes" id="UP000187891"/>
    </source>
</evidence>
<evidence type="ECO:0000259" key="1">
    <source>
        <dbReference type="Pfam" id="PF13503"/>
    </source>
</evidence>
<protein>
    <recommendedName>
        <fullName evidence="1">DUF4123 domain-containing protein</fullName>
    </recommendedName>
</protein>
<gene>
    <name evidence="2" type="ORF">DSM25559_4830</name>
</gene>
<reference evidence="3" key="1">
    <citation type="submission" date="2016-10" db="EMBL/GenBank/DDBJ databases">
        <authorList>
            <person name="Wibberg D."/>
        </authorList>
    </citation>
    <scope>NUCLEOTIDE SEQUENCE [LARGE SCALE GENOMIC DNA]</scope>
</reference>
<dbReference type="RefSeq" id="WP_077122791.1">
    <property type="nucleotide sequence ID" value="NZ_FMUE01000019.1"/>
</dbReference>
<dbReference type="Pfam" id="PF13503">
    <property type="entry name" value="DUF4123"/>
    <property type="match status" value="1"/>
</dbReference>
<feature type="domain" description="DUF4123" evidence="1">
    <location>
        <begin position="32"/>
        <end position="149"/>
    </location>
</feature>
<sequence length="187" mass="21480">MLDKVENWIASQLNFNSRETDSSGQLASQKMYAIVDGSRQPMIIPAALEAMASRVSCLYSGGALSELGDNAAWVVELLPGESTLRWLLEHGFEKRWFIFASSDLGLESFVRHLKKFTVVKNERGETLFFRFYDPHVLRQYLPMFSDQQRVSFFKNVTKVFFEDTTQRSKIVQFSLSDTNRLLQTTAM</sequence>
<organism evidence="2 3">
    <name type="scientific">Agrobacterium rosae</name>
    <dbReference type="NCBI Taxonomy" id="1972867"/>
    <lineage>
        <taxon>Bacteria</taxon>
        <taxon>Pseudomonadati</taxon>
        <taxon>Pseudomonadota</taxon>
        <taxon>Alphaproteobacteria</taxon>
        <taxon>Hyphomicrobiales</taxon>
        <taxon>Rhizobiaceae</taxon>
        <taxon>Rhizobium/Agrobacterium group</taxon>
        <taxon>Agrobacterium</taxon>
    </lineage>
</organism>
<dbReference type="Proteomes" id="UP000187891">
    <property type="component" value="Unassembled WGS sequence"/>
</dbReference>
<dbReference type="STRING" id="1907666.DSM25559_4830"/>
<proteinExistence type="predicted"/>
<evidence type="ECO:0000313" key="2">
    <source>
        <dbReference type="EMBL" id="SCX35161.1"/>
    </source>
</evidence>
<name>A0A1R3U3P6_9HYPH</name>
<dbReference type="EMBL" id="FMUE01000019">
    <property type="protein sequence ID" value="SCX35161.1"/>
    <property type="molecule type" value="Genomic_DNA"/>
</dbReference>
<dbReference type="AlphaFoldDB" id="A0A1R3U3P6"/>
<dbReference type="InterPro" id="IPR025391">
    <property type="entry name" value="DUF4123"/>
</dbReference>
<accession>A0A1R3U3P6</accession>